<dbReference type="Gene3D" id="3.30.2310.20">
    <property type="entry name" value="RelE-like"/>
    <property type="match status" value="1"/>
</dbReference>
<dbReference type="PANTHER" id="PTHR33755">
    <property type="entry name" value="TOXIN PARE1-RELATED"/>
    <property type="match status" value="1"/>
</dbReference>
<dbReference type="Proteomes" id="UP000595857">
    <property type="component" value="Chromosome"/>
</dbReference>
<dbReference type="PANTHER" id="PTHR33755:SF6">
    <property type="entry name" value="PLASMID STABILIZATION SYSTEM PROTEIN"/>
    <property type="match status" value="1"/>
</dbReference>
<dbReference type="EMBL" id="CP068046">
    <property type="protein sequence ID" value="QQR41292.1"/>
    <property type="molecule type" value="Genomic_DNA"/>
</dbReference>
<protein>
    <submittedName>
        <fullName evidence="3">Type II toxin-antitoxin system RelE/ParE family toxin</fullName>
    </submittedName>
</protein>
<evidence type="ECO:0000256" key="2">
    <source>
        <dbReference type="ARBA" id="ARBA00022649"/>
    </source>
</evidence>
<dbReference type="RefSeq" id="WP_201637471.1">
    <property type="nucleotide sequence ID" value="NZ_CP068046.1"/>
</dbReference>
<proteinExistence type="inferred from homology"/>
<evidence type="ECO:0000313" key="3">
    <source>
        <dbReference type="EMBL" id="QQR41292.1"/>
    </source>
</evidence>
<accession>A0ABX7CEN9</accession>
<comment type="similarity">
    <text evidence="1">Belongs to the RelE toxin family.</text>
</comment>
<gene>
    <name evidence="3" type="ORF">JI748_17000</name>
</gene>
<name>A0ABX7CEN9_9HYPH</name>
<evidence type="ECO:0000256" key="1">
    <source>
        <dbReference type="ARBA" id="ARBA00006226"/>
    </source>
</evidence>
<reference evidence="3 4" key="1">
    <citation type="submission" date="2021-01" db="EMBL/GenBank/DDBJ databases">
        <title>Genome seq and assembly of Devosia sp. LEGU1.</title>
        <authorList>
            <person name="Chhetri G."/>
        </authorList>
    </citation>
    <scope>NUCLEOTIDE SEQUENCE [LARGE SCALE GENOMIC DNA]</scope>
    <source>
        <strain evidence="3 4">LEGU1</strain>
    </source>
</reference>
<keyword evidence="2" id="KW-1277">Toxin-antitoxin system</keyword>
<dbReference type="InterPro" id="IPR051803">
    <property type="entry name" value="TA_system_RelE-like_toxin"/>
</dbReference>
<dbReference type="Pfam" id="PF05016">
    <property type="entry name" value="ParE_toxin"/>
    <property type="match status" value="1"/>
</dbReference>
<keyword evidence="4" id="KW-1185">Reference proteome</keyword>
<evidence type="ECO:0000313" key="4">
    <source>
        <dbReference type="Proteomes" id="UP000595857"/>
    </source>
</evidence>
<dbReference type="InterPro" id="IPR035093">
    <property type="entry name" value="RelE/ParE_toxin_dom_sf"/>
</dbReference>
<dbReference type="InterPro" id="IPR007712">
    <property type="entry name" value="RelE/ParE_toxin"/>
</dbReference>
<sequence length="96" mass="10578">MRVRLSLLAESDIEAIADYIAQDSPKRALSFTSELRSACMGLGEAPLRFALLEVARHRGYRRRIHGNYVIVYSVGAEVTIVRVVSAAADLQAIFNA</sequence>
<organism evidence="3 4">
    <name type="scientific">Devosia rhizoryzae</name>
    <dbReference type="NCBI Taxonomy" id="2774137"/>
    <lineage>
        <taxon>Bacteria</taxon>
        <taxon>Pseudomonadati</taxon>
        <taxon>Pseudomonadota</taxon>
        <taxon>Alphaproteobacteria</taxon>
        <taxon>Hyphomicrobiales</taxon>
        <taxon>Devosiaceae</taxon>
        <taxon>Devosia</taxon>
    </lineage>
</organism>